<protein>
    <submittedName>
        <fullName evidence="11">Uncharacterized protein</fullName>
    </submittedName>
</protein>
<dbReference type="GO" id="GO:0046872">
    <property type="term" value="F:metal ion binding"/>
    <property type="evidence" value="ECO:0007669"/>
    <property type="project" value="UniProtKB-KW"/>
</dbReference>
<dbReference type="InterPro" id="IPR029063">
    <property type="entry name" value="SAM-dependent_MTases_sf"/>
</dbReference>
<dbReference type="CDD" id="cd02440">
    <property type="entry name" value="AdoMet_MTases"/>
    <property type="match status" value="1"/>
</dbReference>
<feature type="region of interest" description="Disordered" evidence="8">
    <location>
        <begin position="651"/>
        <end position="681"/>
    </location>
</feature>
<keyword evidence="4" id="KW-0949">S-adenosyl-L-methionine</keyword>
<feature type="domain" description="Radical SAM core" evidence="10">
    <location>
        <begin position="185"/>
        <end position="416"/>
    </location>
</feature>
<dbReference type="SMART" id="SM00729">
    <property type="entry name" value="Elp3"/>
    <property type="match status" value="1"/>
</dbReference>
<keyword evidence="5" id="KW-0479">Metal-binding</keyword>
<evidence type="ECO:0000256" key="3">
    <source>
        <dbReference type="ARBA" id="ARBA00022679"/>
    </source>
</evidence>
<dbReference type="PROSITE" id="PS51918">
    <property type="entry name" value="RADICAL_SAM"/>
    <property type="match status" value="1"/>
</dbReference>
<dbReference type="PANTHER" id="PTHR43409:SF7">
    <property type="entry name" value="BLL1977 PROTEIN"/>
    <property type="match status" value="1"/>
</dbReference>
<dbReference type="InterPro" id="IPR023404">
    <property type="entry name" value="rSAM_horseshoe"/>
</dbReference>
<name>A0A2M7G5I4_9BACT</name>
<keyword evidence="7" id="KW-0411">Iron-sulfur</keyword>
<accession>A0A2M7G5I4</accession>
<sequence length="681" mass="78211">MLRGLGMRIIFLNISDYRHYHNISSGPIGLAYLSASAKARFPEIEISIEVDPDRIIAAKPDIVGIRAFTETYSQSIEAAHHIRRHLGKDLPIWLGGPHINALPTTLAPIFDLGVVGEGEETFVELLELAHLGRLTPDYLKQVKGVVYWEEGQRVVTPPRETLMELDQILPPDRSIMKTWWPPQQGYINWPQPIYTSRGCPFKCIFCIFSLETQKVRYHSVDRVVTEIEDILRYNPGQESVSIHDDLFALSKKRLYELTQGIRSAKLHKKVSFVCMAKASVFNDDMAMLMRDMNVSIVTFGLESGVQRQLEYLKGPRNKVSDNRRAIDICARHGIRMGGYFIIGTPTETHSELQEAYWFIRDNYPPLSMAGVFRLTPFPGTKFWKEAVERGIVHDQMEDWRPFNYLDMDKRDYLFFNENYSLETFKEAYTHFCSLMDRNNLGISMEDHEKRLVGFQEPVYLEHLRQLKQGQSVLEVSGFTRMSASTVLEDLDLDLQVTRLKPWEPFEAVQSQSYDLIICNFALEQMAQKPALLLSRLNSCLAPGGRLLIFIYNPRHESVIMRLLAGAWDNELWGFKPFDMYTFLTPEQLEKNLMDMNLKIESIQPLRQDAISPRESAVQPQVQQVLSLLQTQIGGPPLSAYREFAYTVLTQPKESKPSDGRHFQATRQLGESRNFTLESTGP</sequence>
<dbReference type="GO" id="GO:0005829">
    <property type="term" value="C:cytosol"/>
    <property type="evidence" value="ECO:0007669"/>
    <property type="project" value="TreeGrafter"/>
</dbReference>
<dbReference type="PANTHER" id="PTHR43409">
    <property type="entry name" value="ANAEROBIC MAGNESIUM-PROTOPORPHYRIN IX MONOMETHYL ESTER CYCLASE-RELATED"/>
    <property type="match status" value="1"/>
</dbReference>
<evidence type="ECO:0000259" key="10">
    <source>
        <dbReference type="PROSITE" id="PS51918"/>
    </source>
</evidence>
<dbReference type="Gene3D" id="3.40.50.150">
    <property type="entry name" value="Vaccinia Virus protein VP39"/>
    <property type="match status" value="1"/>
</dbReference>
<dbReference type="CDD" id="cd01335">
    <property type="entry name" value="Radical_SAM"/>
    <property type="match status" value="1"/>
</dbReference>
<dbReference type="Gene3D" id="3.80.30.20">
    <property type="entry name" value="tm_1862 like domain"/>
    <property type="match status" value="1"/>
</dbReference>
<dbReference type="InterPro" id="IPR006158">
    <property type="entry name" value="Cobalamin-bd"/>
</dbReference>
<evidence type="ECO:0000256" key="2">
    <source>
        <dbReference type="ARBA" id="ARBA00022603"/>
    </source>
</evidence>
<comment type="cofactor">
    <cofactor evidence="1">
        <name>[4Fe-4S] cluster</name>
        <dbReference type="ChEBI" id="CHEBI:49883"/>
    </cofactor>
</comment>
<evidence type="ECO:0000313" key="11">
    <source>
        <dbReference type="EMBL" id="PIW17186.1"/>
    </source>
</evidence>
<dbReference type="Pfam" id="PF13489">
    <property type="entry name" value="Methyltransf_23"/>
    <property type="match status" value="1"/>
</dbReference>
<dbReference type="CDD" id="cd02068">
    <property type="entry name" value="radical_SAM_B12_BD"/>
    <property type="match status" value="1"/>
</dbReference>
<dbReference type="Pfam" id="PF04055">
    <property type="entry name" value="Radical_SAM"/>
    <property type="match status" value="1"/>
</dbReference>
<dbReference type="Gene3D" id="3.40.50.280">
    <property type="entry name" value="Cobalamin-binding domain"/>
    <property type="match status" value="1"/>
</dbReference>
<dbReference type="PROSITE" id="PS51332">
    <property type="entry name" value="B12_BINDING"/>
    <property type="match status" value="1"/>
</dbReference>
<dbReference type="Pfam" id="PF02310">
    <property type="entry name" value="B12-binding"/>
    <property type="match status" value="1"/>
</dbReference>
<dbReference type="SFLD" id="SFLDS00029">
    <property type="entry name" value="Radical_SAM"/>
    <property type="match status" value="1"/>
</dbReference>
<dbReference type="SUPFAM" id="SSF102114">
    <property type="entry name" value="Radical SAM enzymes"/>
    <property type="match status" value="1"/>
</dbReference>
<reference evidence="11 12" key="1">
    <citation type="submission" date="2017-09" db="EMBL/GenBank/DDBJ databases">
        <title>Depth-based differentiation of microbial function through sediment-hosted aquifers and enrichment of novel symbionts in the deep terrestrial subsurface.</title>
        <authorList>
            <person name="Probst A.J."/>
            <person name="Ladd B."/>
            <person name="Jarett J.K."/>
            <person name="Geller-Mcgrath D.E."/>
            <person name="Sieber C.M."/>
            <person name="Emerson J.B."/>
            <person name="Anantharaman K."/>
            <person name="Thomas B.C."/>
            <person name="Malmstrom R."/>
            <person name="Stieglmeier M."/>
            <person name="Klingl A."/>
            <person name="Woyke T."/>
            <person name="Ryan C.M."/>
            <person name="Banfield J.F."/>
        </authorList>
    </citation>
    <scope>NUCLEOTIDE SEQUENCE [LARGE SCALE GENOMIC DNA]</scope>
    <source>
        <strain evidence="11">CG17_big_fil_post_rev_8_21_14_2_50_48_46</strain>
    </source>
</reference>
<evidence type="ECO:0000256" key="4">
    <source>
        <dbReference type="ARBA" id="ARBA00022691"/>
    </source>
</evidence>
<evidence type="ECO:0000256" key="1">
    <source>
        <dbReference type="ARBA" id="ARBA00001966"/>
    </source>
</evidence>
<proteinExistence type="predicted"/>
<dbReference type="Proteomes" id="UP000231019">
    <property type="component" value="Unassembled WGS sequence"/>
</dbReference>
<dbReference type="SUPFAM" id="SSF53335">
    <property type="entry name" value="S-adenosyl-L-methionine-dependent methyltransferases"/>
    <property type="match status" value="1"/>
</dbReference>
<keyword evidence="6" id="KW-0408">Iron</keyword>
<keyword evidence="2" id="KW-0489">Methyltransferase</keyword>
<evidence type="ECO:0000256" key="8">
    <source>
        <dbReference type="SAM" id="MobiDB-lite"/>
    </source>
</evidence>
<comment type="caution">
    <text evidence="11">The sequence shown here is derived from an EMBL/GenBank/DDBJ whole genome shotgun (WGS) entry which is preliminary data.</text>
</comment>
<dbReference type="GO" id="GO:0031419">
    <property type="term" value="F:cobalamin binding"/>
    <property type="evidence" value="ECO:0007669"/>
    <property type="project" value="InterPro"/>
</dbReference>
<dbReference type="SFLD" id="SFLDG01123">
    <property type="entry name" value="methyltransferase_(Class_B)"/>
    <property type="match status" value="1"/>
</dbReference>
<feature type="compositionally biased region" description="Basic and acidic residues" evidence="8">
    <location>
        <begin position="652"/>
        <end position="661"/>
    </location>
</feature>
<feature type="compositionally biased region" description="Polar residues" evidence="8">
    <location>
        <begin position="664"/>
        <end position="681"/>
    </location>
</feature>
<dbReference type="GO" id="GO:0003824">
    <property type="term" value="F:catalytic activity"/>
    <property type="evidence" value="ECO:0007669"/>
    <property type="project" value="InterPro"/>
</dbReference>
<dbReference type="InterPro" id="IPR051198">
    <property type="entry name" value="BchE-like"/>
</dbReference>
<evidence type="ECO:0000259" key="9">
    <source>
        <dbReference type="PROSITE" id="PS51332"/>
    </source>
</evidence>
<feature type="domain" description="B12-binding" evidence="9">
    <location>
        <begin position="1"/>
        <end position="136"/>
    </location>
</feature>
<evidence type="ECO:0000256" key="5">
    <source>
        <dbReference type="ARBA" id="ARBA00022723"/>
    </source>
</evidence>
<keyword evidence="3" id="KW-0808">Transferase</keyword>
<evidence type="ECO:0000256" key="6">
    <source>
        <dbReference type="ARBA" id="ARBA00023004"/>
    </source>
</evidence>
<dbReference type="AlphaFoldDB" id="A0A2M7G5I4"/>
<dbReference type="EMBL" id="PFFQ01000026">
    <property type="protein sequence ID" value="PIW17186.1"/>
    <property type="molecule type" value="Genomic_DNA"/>
</dbReference>
<evidence type="ECO:0000256" key="7">
    <source>
        <dbReference type="ARBA" id="ARBA00023014"/>
    </source>
</evidence>
<organism evidence="11 12">
    <name type="scientific">bacterium (Candidatus Blackallbacteria) CG17_big_fil_post_rev_8_21_14_2_50_48_46</name>
    <dbReference type="NCBI Taxonomy" id="2014261"/>
    <lineage>
        <taxon>Bacteria</taxon>
        <taxon>Candidatus Blackallbacteria</taxon>
    </lineage>
</organism>
<dbReference type="SFLD" id="SFLDG01082">
    <property type="entry name" value="B12-binding_domain_containing"/>
    <property type="match status" value="1"/>
</dbReference>
<dbReference type="GO" id="GO:0051539">
    <property type="term" value="F:4 iron, 4 sulfur cluster binding"/>
    <property type="evidence" value="ECO:0007669"/>
    <property type="project" value="UniProtKB-KW"/>
</dbReference>
<dbReference type="InterPro" id="IPR007197">
    <property type="entry name" value="rSAM"/>
</dbReference>
<evidence type="ECO:0000313" key="12">
    <source>
        <dbReference type="Proteomes" id="UP000231019"/>
    </source>
</evidence>
<gene>
    <name evidence="11" type="ORF">COW36_09440</name>
</gene>
<dbReference type="InterPro" id="IPR006638">
    <property type="entry name" value="Elp3/MiaA/NifB-like_rSAM"/>
</dbReference>
<dbReference type="InterPro" id="IPR034466">
    <property type="entry name" value="Methyltransferase_Class_B"/>
</dbReference>
<dbReference type="InterPro" id="IPR058240">
    <property type="entry name" value="rSAM_sf"/>
</dbReference>